<protein>
    <submittedName>
        <fullName evidence="2">Uncharacterized protein</fullName>
    </submittedName>
</protein>
<feature type="chain" id="PRO_5021852195" evidence="1">
    <location>
        <begin position="24"/>
        <end position="231"/>
    </location>
</feature>
<reference evidence="2 3" key="1">
    <citation type="journal article" date="2015" name="Stand. Genomic Sci.">
        <title>Genomic Encyclopedia of Bacterial and Archaeal Type Strains, Phase III: the genomes of soil and plant-associated and newly described type strains.</title>
        <authorList>
            <person name="Whitman W.B."/>
            <person name="Woyke T."/>
            <person name="Klenk H.P."/>
            <person name="Zhou Y."/>
            <person name="Lilburn T.G."/>
            <person name="Beck B.J."/>
            <person name="De Vos P."/>
            <person name="Vandamme P."/>
            <person name="Eisen J.A."/>
            <person name="Garrity G."/>
            <person name="Hugenholtz P."/>
            <person name="Kyrpides N.C."/>
        </authorList>
    </citation>
    <scope>NUCLEOTIDE SEQUENCE [LARGE SCALE GENOMIC DNA]</scope>
    <source>
        <strain evidence="2 3">CGMCC 1.10948</strain>
    </source>
</reference>
<dbReference type="OrthoDB" id="8232213at2"/>
<feature type="signal peptide" evidence="1">
    <location>
        <begin position="1"/>
        <end position="23"/>
    </location>
</feature>
<name>A0A562RQ11_9BRAD</name>
<dbReference type="RefSeq" id="WP_018643485.1">
    <property type="nucleotide sequence ID" value="NZ_VLLA01000008.1"/>
</dbReference>
<keyword evidence="3" id="KW-1185">Reference proteome</keyword>
<dbReference type="Proteomes" id="UP000316291">
    <property type="component" value="Unassembled WGS sequence"/>
</dbReference>
<evidence type="ECO:0000313" key="3">
    <source>
        <dbReference type="Proteomes" id="UP000316291"/>
    </source>
</evidence>
<dbReference type="AlphaFoldDB" id="A0A562RQ11"/>
<proteinExistence type="predicted"/>
<comment type="caution">
    <text evidence="2">The sequence shown here is derived from an EMBL/GenBank/DDBJ whole genome shotgun (WGS) entry which is preliminary data.</text>
</comment>
<evidence type="ECO:0000256" key="1">
    <source>
        <dbReference type="SAM" id="SignalP"/>
    </source>
</evidence>
<organism evidence="2 3">
    <name type="scientific">Bradyrhizobium huanghuaihaiense</name>
    <dbReference type="NCBI Taxonomy" id="990078"/>
    <lineage>
        <taxon>Bacteria</taxon>
        <taxon>Pseudomonadati</taxon>
        <taxon>Pseudomonadota</taxon>
        <taxon>Alphaproteobacteria</taxon>
        <taxon>Hyphomicrobiales</taxon>
        <taxon>Nitrobacteraceae</taxon>
        <taxon>Bradyrhizobium</taxon>
    </lineage>
</organism>
<gene>
    <name evidence="2" type="ORF">IQ16_03797</name>
</gene>
<dbReference type="EMBL" id="VLLA01000008">
    <property type="protein sequence ID" value="TWI70624.1"/>
    <property type="molecule type" value="Genomic_DNA"/>
</dbReference>
<accession>A0A562RQ11</accession>
<evidence type="ECO:0000313" key="2">
    <source>
        <dbReference type="EMBL" id="TWI70624.1"/>
    </source>
</evidence>
<sequence length="231" mass="26171">MQLRRAIAAALFVLLAATPQARATAEHTYARGEYGIIAGGWAPNKRLAIAVHGEGEGAHDKFHAYLMSEPKHRPLAVLDNISHENNLDTASDAYYAEWSPDSRYVAVSFRTERHIMTLNIYAIEGHRARLIETPDLFRKATGRTVVVKTDDDMRTYFPTVKWRGPRRFDFNDYRLFVEDDKALADELGELCGLTKMEDGRYSIEFAAHATITLGRGDKSRIGKLRRGVFQR</sequence>
<keyword evidence="1" id="KW-0732">Signal</keyword>